<feature type="compositionally biased region" description="Basic residues" evidence="1">
    <location>
        <begin position="590"/>
        <end position="607"/>
    </location>
</feature>
<keyword evidence="3" id="KW-1185">Reference proteome</keyword>
<sequence length="630" mass="69215">MSDQAALQAEKILGQATLPNEILEEAAVEQITDQATSHGEISEPAVWSTRSNTAALIVEGTTVEKMPDQDSRRNEIVQGVAVDMTSDQAAPQVEGMKDKKTSLKIRIPARIWNAYVPPAQIAGIKRPAEAIDNDAAVVNENNANKSDTDFEFDIAGTGSSNVNNTADAKKSLRAAALPAAQASGKQAKSHSRKQANLIVDRPAKLRASKRQKREVTEVEDAVLVNLALQSDQNNNAVPSAEQANTSVANPATSLSSKGKKKGNVVLMKPKNKRSERIVNDEDPVDAALIAQAIADGNMAGEDIYDTDNDMPGNAPLVSKPELYRNVCWGSTALRMEGPDSDFEPGFVQFVPGRWERMPDGTIRDQKKKLVVKLTDLSGQRRIFKNPPPKDWKNQEVITLMNKRAVQQIRRNTDIRFREVVTPYAQAERQWILDHLDNNVKPVDGWPAFVDGFNKAFKGKIIEGDNKPRPKRSHSSLTKEVERFSHVYHQNRVPVPGLDVDKKKISKDELPKEEAAKKLAAKRSVAKKPATTKTAAKDTTIEDITMGEGTTTKDVTMEEAPTIEAAPRKPTTRRASPKKSAAQKAVSTKRTATKKTAHKTLSPKKKVPSLKVSQDKVTKSRVPQRKVSKKT</sequence>
<dbReference type="Proteomes" id="UP000700596">
    <property type="component" value="Unassembled WGS sequence"/>
</dbReference>
<evidence type="ECO:0000313" key="2">
    <source>
        <dbReference type="EMBL" id="KAH7135780.1"/>
    </source>
</evidence>
<evidence type="ECO:0000313" key="3">
    <source>
        <dbReference type="Proteomes" id="UP000700596"/>
    </source>
</evidence>
<name>A0A9P9ECD8_9PLEO</name>
<feature type="compositionally biased region" description="Basic residues" evidence="1">
    <location>
        <begin position="621"/>
        <end position="630"/>
    </location>
</feature>
<gene>
    <name evidence="2" type="ORF">B0J11DRAFT_597005</name>
</gene>
<dbReference type="EMBL" id="JAGMWT010000002">
    <property type="protein sequence ID" value="KAH7135780.1"/>
    <property type="molecule type" value="Genomic_DNA"/>
</dbReference>
<feature type="region of interest" description="Disordered" evidence="1">
    <location>
        <begin position="233"/>
        <end position="277"/>
    </location>
</feature>
<reference evidence="2" key="1">
    <citation type="journal article" date="2021" name="Nat. Commun.">
        <title>Genetic determinants of endophytism in the Arabidopsis root mycobiome.</title>
        <authorList>
            <person name="Mesny F."/>
            <person name="Miyauchi S."/>
            <person name="Thiergart T."/>
            <person name="Pickel B."/>
            <person name="Atanasova L."/>
            <person name="Karlsson M."/>
            <person name="Huettel B."/>
            <person name="Barry K.W."/>
            <person name="Haridas S."/>
            <person name="Chen C."/>
            <person name="Bauer D."/>
            <person name="Andreopoulos W."/>
            <person name="Pangilinan J."/>
            <person name="LaButti K."/>
            <person name="Riley R."/>
            <person name="Lipzen A."/>
            <person name="Clum A."/>
            <person name="Drula E."/>
            <person name="Henrissat B."/>
            <person name="Kohler A."/>
            <person name="Grigoriev I.V."/>
            <person name="Martin F.M."/>
            <person name="Hacquard S."/>
        </authorList>
    </citation>
    <scope>NUCLEOTIDE SEQUENCE</scope>
    <source>
        <strain evidence="2">MPI-CAGE-CH-0243</strain>
    </source>
</reference>
<comment type="caution">
    <text evidence="2">The sequence shown here is derived from an EMBL/GenBank/DDBJ whole genome shotgun (WGS) entry which is preliminary data.</text>
</comment>
<feature type="compositionally biased region" description="Polar residues" evidence="1">
    <location>
        <begin position="233"/>
        <end position="256"/>
    </location>
</feature>
<dbReference type="OrthoDB" id="3788624at2759"/>
<protein>
    <submittedName>
        <fullName evidence="2">Uncharacterized protein</fullName>
    </submittedName>
</protein>
<feature type="region of interest" description="Disordered" evidence="1">
    <location>
        <begin position="519"/>
        <end position="630"/>
    </location>
</feature>
<accession>A0A9P9ECD8</accession>
<organism evidence="2 3">
    <name type="scientific">Dendryphion nanum</name>
    <dbReference type="NCBI Taxonomy" id="256645"/>
    <lineage>
        <taxon>Eukaryota</taxon>
        <taxon>Fungi</taxon>
        <taxon>Dikarya</taxon>
        <taxon>Ascomycota</taxon>
        <taxon>Pezizomycotina</taxon>
        <taxon>Dothideomycetes</taxon>
        <taxon>Pleosporomycetidae</taxon>
        <taxon>Pleosporales</taxon>
        <taxon>Torulaceae</taxon>
        <taxon>Dendryphion</taxon>
    </lineage>
</organism>
<evidence type="ECO:0000256" key="1">
    <source>
        <dbReference type="SAM" id="MobiDB-lite"/>
    </source>
</evidence>
<dbReference type="AlphaFoldDB" id="A0A9P9ECD8"/>
<proteinExistence type="predicted"/>